<accession>A0A7W7K3U4</accession>
<organism evidence="1 2">
    <name type="scientific">Sphingomonas kyeonggiensis</name>
    <dbReference type="NCBI Taxonomy" id="1268553"/>
    <lineage>
        <taxon>Bacteria</taxon>
        <taxon>Pseudomonadati</taxon>
        <taxon>Pseudomonadota</taxon>
        <taxon>Alphaproteobacteria</taxon>
        <taxon>Sphingomonadales</taxon>
        <taxon>Sphingomonadaceae</taxon>
        <taxon>Sphingomonas</taxon>
    </lineage>
</organism>
<keyword evidence="2" id="KW-1185">Reference proteome</keyword>
<name>A0A7W7K3U4_9SPHN</name>
<evidence type="ECO:0000313" key="2">
    <source>
        <dbReference type="Proteomes" id="UP000575241"/>
    </source>
</evidence>
<comment type="caution">
    <text evidence="1">The sequence shown here is derived from an EMBL/GenBank/DDBJ whole genome shotgun (WGS) entry which is preliminary data.</text>
</comment>
<dbReference type="RefSeq" id="WP_184168618.1">
    <property type="nucleotide sequence ID" value="NZ_JACHLN010000003.1"/>
</dbReference>
<protein>
    <submittedName>
        <fullName evidence="1">Uncharacterized protein</fullName>
    </submittedName>
</protein>
<sequence>MTRRKGCTIALVVLAMLLAYGVLLLLSHLPWPVSDPARLAAIRGEAQALIARYPARPPEYHASIPESQWPAAIAGLHPDRVIVHEWGVDILIKPFFDGGWGYHVGAGKRALPMLEGCYSELSHKVFWHGPC</sequence>
<proteinExistence type="predicted"/>
<dbReference type="EMBL" id="JACHLN010000003">
    <property type="protein sequence ID" value="MBB4840118.1"/>
    <property type="molecule type" value="Genomic_DNA"/>
</dbReference>
<reference evidence="1 2" key="1">
    <citation type="submission" date="2020-08" db="EMBL/GenBank/DDBJ databases">
        <title>Functional genomics of gut bacteria from endangered species of beetles.</title>
        <authorList>
            <person name="Carlos-Shanley C."/>
        </authorList>
    </citation>
    <scope>NUCLEOTIDE SEQUENCE [LARGE SCALE GENOMIC DNA]</scope>
    <source>
        <strain evidence="1 2">S00224</strain>
    </source>
</reference>
<gene>
    <name evidence="1" type="ORF">HNP52_003210</name>
</gene>
<dbReference type="AlphaFoldDB" id="A0A7W7K3U4"/>
<dbReference type="Proteomes" id="UP000575241">
    <property type="component" value="Unassembled WGS sequence"/>
</dbReference>
<evidence type="ECO:0000313" key="1">
    <source>
        <dbReference type="EMBL" id="MBB4840118.1"/>
    </source>
</evidence>